<protein>
    <submittedName>
        <fullName evidence="3">Uncharacterized protein</fullName>
    </submittedName>
</protein>
<feature type="compositionally biased region" description="Polar residues" evidence="1">
    <location>
        <begin position="109"/>
        <end position="119"/>
    </location>
</feature>
<comment type="caution">
    <text evidence="3">The sequence shown here is derived from an EMBL/GenBank/DDBJ whole genome shotgun (WGS) entry which is preliminary data.</text>
</comment>
<feature type="region of interest" description="Disordered" evidence="1">
    <location>
        <begin position="36"/>
        <end position="119"/>
    </location>
</feature>
<dbReference type="RefSeq" id="WP_045828020.1">
    <property type="nucleotide sequence ID" value="NZ_JZRB01000004.1"/>
</dbReference>
<evidence type="ECO:0000313" key="3">
    <source>
        <dbReference type="EMBL" id="KJV36715.1"/>
    </source>
</evidence>
<dbReference type="PATRIC" id="fig|345309.4.peg.2896"/>
<proteinExistence type="predicted"/>
<feature type="compositionally biased region" description="Polar residues" evidence="1">
    <location>
        <begin position="36"/>
        <end position="65"/>
    </location>
</feature>
<dbReference type="Proteomes" id="UP000033651">
    <property type="component" value="Unassembled WGS sequence"/>
</dbReference>
<accession>A0A0F3KZK7</accession>
<dbReference type="EMBL" id="JZRB01000004">
    <property type="protein sequence ID" value="KJV36715.1"/>
    <property type="molecule type" value="Genomic_DNA"/>
</dbReference>
<evidence type="ECO:0000256" key="1">
    <source>
        <dbReference type="SAM" id="MobiDB-lite"/>
    </source>
</evidence>
<keyword evidence="2" id="KW-0732">Signal</keyword>
<gene>
    <name evidence="3" type="ORF">VI08_02790</name>
</gene>
<sequence>MNARPYIFGCLCLVGATGTAAASDIDPISGLFSAGGNMSSSFDSSAGRSQGGTSHDSSATGSDVMSTRPGGSSGRASNGGGSPATSSASGDVDDSTREGPAPVRAPVPSWQSLLPGSML</sequence>
<feature type="signal peptide" evidence="2">
    <location>
        <begin position="1"/>
        <end position="22"/>
    </location>
</feature>
<evidence type="ECO:0000313" key="4">
    <source>
        <dbReference type="Proteomes" id="UP000033651"/>
    </source>
</evidence>
<name>A0A0F3KZK7_9GAMM</name>
<feature type="chain" id="PRO_5002463256" evidence="2">
    <location>
        <begin position="23"/>
        <end position="119"/>
    </location>
</feature>
<reference evidence="3 4" key="1">
    <citation type="submission" date="2015-03" db="EMBL/GenBank/DDBJ databases">
        <title>Draft genome sequence of Luteibacter yeojuensis strain SU11.</title>
        <authorList>
            <person name="Sulaiman J."/>
            <person name="Priya K."/>
            <person name="Chan K.-G."/>
        </authorList>
    </citation>
    <scope>NUCLEOTIDE SEQUENCE [LARGE SCALE GENOMIC DNA]</scope>
    <source>
        <strain evidence="3 4">SU11</strain>
    </source>
</reference>
<dbReference type="AlphaFoldDB" id="A0A0F3KZK7"/>
<evidence type="ECO:0000256" key="2">
    <source>
        <dbReference type="SAM" id="SignalP"/>
    </source>
</evidence>
<keyword evidence="4" id="KW-1185">Reference proteome</keyword>
<organism evidence="3 4">
    <name type="scientific">Luteibacter yeojuensis</name>
    <dbReference type="NCBI Taxonomy" id="345309"/>
    <lineage>
        <taxon>Bacteria</taxon>
        <taxon>Pseudomonadati</taxon>
        <taxon>Pseudomonadota</taxon>
        <taxon>Gammaproteobacteria</taxon>
        <taxon>Lysobacterales</taxon>
        <taxon>Rhodanobacteraceae</taxon>
        <taxon>Luteibacter</taxon>
    </lineage>
</organism>
<feature type="compositionally biased region" description="Gly residues" evidence="1">
    <location>
        <begin position="71"/>
        <end position="82"/>
    </location>
</feature>
<dbReference type="OrthoDB" id="5957693at2"/>